<dbReference type="Gene3D" id="3.40.50.300">
    <property type="entry name" value="P-loop containing nucleotide triphosphate hydrolases"/>
    <property type="match status" value="1"/>
</dbReference>
<protein>
    <submittedName>
        <fullName evidence="6">Metal ABC transporter ATP-binding protein</fullName>
    </submittedName>
</protein>
<keyword evidence="3" id="KW-0547">Nucleotide-binding</keyword>
<comment type="similarity">
    <text evidence="1">Belongs to the ABC transporter superfamily.</text>
</comment>
<dbReference type="Proteomes" id="UP000275225">
    <property type="component" value="Unassembled WGS sequence"/>
</dbReference>
<reference evidence="6 7" key="1">
    <citation type="submission" date="2018-11" db="EMBL/GenBank/DDBJ databases">
        <authorList>
            <person name="Li F."/>
        </authorList>
    </citation>
    <scope>NUCLEOTIDE SEQUENCE [LARGE SCALE GENOMIC DNA]</scope>
    <source>
        <strain evidence="6 7">YS17T</strain>
    </source>
</reference>
<evidence type="ECO:0000256" key="4">
    <source>
        <dbReference type="ARBA" id="ARBA00022840"/>
    </source>
</evidence>
<dbReference type="SUPFAM" id="SSF52540">
    <property type="entry name" value="P-loop containing nucleoside triphosphate hydrolases"/>
    <property type="match status" value="1"/>
</dbReference>
<feature type="domain" description="ABC transporter" evidence="5">
    <location>
        <begin position="4"/>
        <end position="238"/>
    </location>
</feature>
<keyword evidence="2" id="KW-0813">Transport</keyword>
<dbReference type="OrthoDB" id="5296765at2"/>
<organism evidence="6 7">
    <name type="scientific">Aeromicrobium camelliae</name>
    <dbReference type="NCBI Taxonomy" id="1538144"/>
    <lineage>
        <taxon>Bacteria</taxon>
        <taxon>Bacillati</taxon>
        <taxon>Actinomycetota</taxon>
        <taxon>Actinomycetes</taxon>
        <taxon>Propionibacteriales</taxon>
        <taxon>Nocardioidaceae</taxon>
        <taxon>Aeromicrobium</taxon>
    </lineage>
</organism>
<name>A0A3N6X534_9ACTN</name>
<dbReference type="EMBL" id="RQJX01000003">
    <property type="protein sequence ID" value="RQN09225.1"/>
    <property type="molecule type" value="Genomic_DNA"/>
</dbReference>
<evidence type="ECO:0000256" key="3">
    <source>
        <dbReference type="ARBA" id="ARBA00022741"/>
    </source>
</evidence>
<evidence type="ECO:0000313" key="6">
    <source>
        <dbReference type="EMBL" id="RQN09225.1"/>
    </source>
</evidence>
<dbReference type="GO" id="GO:0005524">
    <property type="term" value="F:ATP binding"/>
    <property type="evidence" value="ECO:0007669"/>
    <property type="project" value="UniProtKB-KW"/>
</dbReference>
<evidence type="ECO:0000259" key="5">
    <source>
        <dbReference type="PROSITE" id="PS50893"/>
    </source>
</evidence>
<gene>
    <name evidence="6" type="ORF">EHW97_02945</name>
</gene>
<keyword evidence="7" id="KW-1185">Reference proteome</keyword>
<dbReference type="PANTHER" id="PTHR42734:SF5">
    <property type="entry name" value="IRON TRANSPORT SYSTEM ATP-BINDING PROTEIN HI_0361-RELATED"/>
    <property type="match status" value="1"/>
</dbReference>
<dbReference type="InterPro" id="IPR050153">
    <property type="entry name" value="Metal_Ion_Import_ABC"/>
</dbReference>
<dbReference type="Pfam" id="PF00005">
    <property type="entry name" value="ABC_tran"/>
    <property type="match status" value="1"/>
</dbReference>
<dbReference type="InterPro" id="IPR003439">
    <property type="entry name" value="ABC_transporter-like_ATP-bd"/>
</dbReference>
<dbReference type="RefSeq" id="WP_124235684.1">
    <property type="nucleotide sequence ID" value="NZ_JBHUFI010000009.1"/>
</dbReference>
<dbReference type="PANTHER" id="PTHR42734">
    <property type="entry name" value="METAL TRANSPORT SYSTEM ATP-BINDING PROTEIN TM_0124-RELATED"/>
    <property type="match status" value="1"/>
</dbReference>
<dbReference type="SMART" id="SM00382">
    <property type="entry name" value="AAA"/>
    <property type="match status" value="1"/>
</dbReference>
<dbReference type="InterPro" id="IPR003593">
    <property type="entry name" value="AAA+_ATPase"/>
</dbReference>
<accession>A0A3N6X534</accession>
<evidence type="ECO:0000256" key="2">
    <source>
        <dbReference type="ARBA" id="ARBA00022448"/>
    </source>
</evidence>
<dbReference type="CDD" id="cd03235">
    <property type="entry name" value="ABC_Metallic_Cations"/>
    <property type="match status" value="1"/>
</dbReference>
<dbReference type="InterPro" id="IPR027417">
    <property type="entry name" value="P-loop_NTPase"/>
</dbReference>
<dbReference type="InterPro" id="IPR017871">
    <property type="entry name" value="ABC_transporter-like_CS"/>
</dbReference>
<keyword evidence="4 6" id="KW-0067">ATP-binding</keyword>
<dbReference type="GO" id="GO:0016887">
    <property type="term" value="F:ATP hydrolysis activity"/>
    <property type="evidence" value="ECO:0007669"/>
    <property type="project" value="InterPro"/>
</dbReference>
<evidence type="ECO:0000256" key="1">
    <source>
        <dbReference type="ARBA" id="ARBA00005417"/>
    </source>
</evidence>
<dbReference type="AlphaFoldDB" id="A0A3N6X534"/>
<comment type="caution">
    <text evidence="6">The sequence shown here is derived from an EMBL/GenBank/DDBJ whole genome shotgun (WGS) entry which is preliminary data.</text>
</comment>
<dbReference type="PROSITE" id="PS50893">
    <property type="entry name" value="ABC_TRANSPORTER_2"/>
    <property type="match status" value="1"/>
</dbReference>
<proteinExistence type="inferred from homology"/>
<dbReference type="PROSITE" id="PS00211">
    <property type="entry name" value="ABC_TRANSPORTER_1"/>
    <property type="match status" value="1"/>
</dbReference>
<sequence>MTAIDVRGVSVRRGDATVLHDVTVQVESGVVCALIGMNGSGKTTLFDTLADRTRPIGGEVRILDDTPARARRRAALGYVPQSERIDWDFPVSVREVVAMGRQRGGRWTNRLSAADHAAVDEAIARVGLLGLEDRQIGMLSGGQRKRAFVARGLAQEAEVLLLDEPFAGVDLPSEMALRQVIGDAAASGVTVLVSTHDVHGLADWCDAAVILRAGRIVTSGPVASAITPEHLARAFGWEGDA</sequence>
<evidence type="ECO:0000313" key="7">
    <source>
        <dbReference type="Proteomes" id="UP000275225"/>
    </source>
</evidence>